<dbReference type="InterPro" id="IPR027417">
    <property type="entry name" value="P-loop_NTPase"/>
</dbReference>
<dbReference type="EMBL" id="CP032869">
    <property type="protein sequence ID" value="AYL95946.1"/>
    <property type="molecule type" value="Genomic_DNA"/>
</dbReference>
<dbReference type="PANTHER" id="PTHR42926">
    <property type="match status" value="1"/>
</dbReference>
<keyword evidence="2" id="KW-0597">Phosphoprotein</keyword>
<keyword evidence="4" id="KW-0677">Repeat</keyword>
<feature type="domain" description="KaiC" evidence="9">
    <location>
        <begin position="256"/>
        <end position="488"/>
    </location>
</feature>
<dbReference type="Proteomes" id="UP000270046">
    <property type="component" value="Chromosome"/>
</dbReference>
<dbReference type="SUPFAM" id="SSF52540">
    <property type="entry name" value="P-loop containing nucleoside triphosphate hydrolases"/>
    <property type="match status" value="2"/>
</dbReference>
<name>A0A494VL41_9SPHI</name>
<dbReference type="PRINTS" id="PR01874">
    <property type="entry name" value="DNAREPAIRADA"/>
</dbReference>
<keyword evidence="5" id="KW-0418">Kinase</keyword>
<proteinExistence type="predicted"/>
<evidence type="ECO:0000256" key="4">
    <source>
        <dbReference type="ARBA" id="ARBA00022737"/>
    </source>
</evidence>
<dbReference type="Gene3D" id="3.40.50.300">
    <property type="entry name" value="P-loop containing nucleotide triphosphate hydrolases"/>
    <property type="match status" value="2"/>
</dbReference>
<organism evidence="10 11">
    <name type="scientific">Mucilaginibacter celer</name>
    <dbReference type="NCBI Taxonomy" id="2305508"/>
    <lineage>
        <taxon>Bacteria</taxon>
        <taxon>Pseudomonadati</taxon>
        <taxon>Bacteroidota</taxon>
        <taxon>Sphingobacteriia</taxon>
        <taxon>Sphingobacteriales</taxon>
        <taxon>Sphingobacteriaceae</taxon>
        <taxon>Mucilaginibacter</taxon>
    </lineage>
</organism>
<dbReference type="EC" id="2.7.11.1" evidence="1"/>
<dbReference type="InterPro" id="IPR014774">
    <property type="entry name" value="KaiC-like_dom"/>
</dbReference>
<feature type="region of interest" description="Disordered" evidence="8">
    <location>
        <begin position="560"/>
        <end position="580"/>
    </location>
</feature>
<evidence type="ECO:0000256" key="8">
    <source>
        <dbReference type="SAM" id="MobiDB-lite"/>
    </source>
</evidence>
<dbReference type="GO" id="GO:0004674">
    <property type="term" value="F:protein serine/threonine kinase activity"/>
    <property type="evidence" value="ECO:0007669"/>
    <property type="project" value="UniProtKB-EC"/>
</dbReference>
<evidence type="ECO:0000259" key="9">
    <source>
        <dbReference type="PROSITE" id="PS51146"/>
    </source>
</evidence>
<evidence type="ECO:0000256" key="1">
    <source>
        <dbReference type="ARBA" id="ARBA00012513"/>
    </source>
</evidence>
<dbReference type="SMART" id="SM00382">
    <property type="entry name" value="AAA"/>
    <property type="match status" value="2"/>
</dbReference>
<keyword evidence="7" id="KW-0175">Coiled coil</keyword>
<dbReference type="PIRSF" id="PIRSF039117">
    <property type="entry name" value="KaiC"/>
    <property type="match status" value="1"/>
</dbReference>
<evidence type="ECO:0000256" key="6">
    <source>
        <dbReference type="ARBA" id="ARBA00022801"/>
    </source>
</evidence>
<dbReference type="PANTHER" id="PTHR42926:SF1">
    <property type="entry name" value="CIRCADIAN CLOCK OSCILLATOR PROTEIN KAIC 1"/>
    <property type="match status" value="1"/>
</dbReference>
<dbReference type="NCBIfam" id="NF006799">
    <property type="entry name" value="PRK09302.1"/>
    <property type="match status" value="1"/>
</dbReference>
<dbReference type="InterPro" id="IPR047221">
    <property type="entry name" value="KaiC_N"/>
</dbReference>
<dbReference type="GO" id="GO:0005524">
    <property type="term" value="F:ATP binding"/>
    <property type="evidence" value="ECO:0007669"/>
    <property type="project" value="InterPro"/>
</dbReference>
<dbReference type="Pfam" id="PF06745">
    <property type="entry name" value="ATPase"/>
    <property type="match status" value="2"/>
</dbReference>
<dbReference type="InterPro" id="IPR030665">
    <property type="entry name" value="KaiC"/>
</dbReference>
<evidence type="ECO:0000256" key="3">
    <source>
        <dbReference type="ARBA" id="ARBA00022679"/>
    </source>
</evidence>
<accession>A0A494VL41</accession>
<evidence type="ECO:0000256" key="7">
    <source>
        <dbReference type="SAM" id="Coils"/>
    </source>
</evidence>
<feature type="domain" description="KaiC" evidence="9">
    <location>
        <begin position="15"/>
        <end position="255"/>
    </location>
</feature>
<evidence type="ECO:0000313" key="11">
    <source>
        <dbReference type="Proteomes" id="UP000270046"/>
    </source>
</evidence>
<dbReference type="OrthoDB" id="9783783at2"/>
<reference evidence="10 11" key="1">
    <citation type="submission" date="2018-10" db="EMBL/GenBank/DDBJ databases">
        <title>Genome sequencing of Mucilaginibacter sp. HYN0043.</title>
        <authorList>
            <person name="Kim M."/>
            <person name="Yi H."/>
        </authorList>
    </citation>
    <scope>NUCLEOTIDE SEQUENCE [LARGE SCALE GENOMIC DNA]</scope>
    <source>
        <strain evidence="10 11">HYN0043</strain>
    </source>
</reference>
<dbReference type="PROSITE" id="PS51146">
    <property type="entry name" value="KAIC"/>
    <property type="match status" value="2"/>
</dbReference>
<dbReference type="KEGG" id="muh:HYN43_011895"/>
<feature type="compositionally biased region" description="Basic and acidic residues" evidence="8">
    <location>
        <begin position="567"/>
        <end position="580"/>
    </location>
</feature>
<dbReference type="AlphaFoldDB" id="A0A494VL41"/>
<dbReference type="InterPro" id="IPR010624">
    <property type="entry name" value="KaiC_dom"/>
</dbReference>
<dbReference type="GO" id="GO:0016787">
    <property type="term" value="F:hydrolase activity"/>
    <property type="evidence" value="ECO:0007669"/>
    <property type="project" value="UniProtKB-KW"/>
</dbReference>
<keyword evidence="11" id="KW-1185">Reference proteome</keyword>
<keyword evidence="3" id="KW-0808">Transferase</keyword>
<dbReference type="InterPro" id="IPR051347">
    <property type="entry name" value="Circadian_clock_KaiC-rel"/>
</dbReference>
<evidence type="ECO:0000256" key="5">
    <source>
        <dbReference type="ARBA" id="ARBA00022777"/>
    </source>
</evidence>
<sequence>MSKKKQRDISYTSLPKTATGINGLDEITEGGLPKGRPTLVCGEAGCGKTLLSLEFVIRGAMEFNEPGVFMAFEEKADELAMNVTSLGFDLDKLQADKKIRLDHVHIDRSEIEETGEYDLEGLFIRLGYAIDSIGAKRVVLDTLENLFSGLSNQTILRAELRRLFGFLKEKGVTAIITGERGEGSSLTRQGLEEYVSDCVILLDHRVINQISTRRLRIVKYRGSQHGTNEYPFLIDEDGISVLPVTSLKLEKDVSSARISSGLPALDHMLGGKGFFKGSSVLVSGTAGTGKTSIAAYFANETCNRKNKCLYFAFEESPKQIIRNMKSINVDLQKHVDSGLLFFHASRPTLYGLEMHLVAIYKLIKKLRPTAVVLDPITNLITVGSVSEVKSMLIRLIDFLQEEQITVMFTALTLNTVISDQTDEGVSSLVDAWLLVRDIESNGERNRGMYIMKSRGMKHSNQVREFIITDNGLDLVDVYLGPDGVLIGSAREAQKLKEKTGVALRDFAVTRKDREVMRKRMMLEAKISSLQAEFESAEEELNKMYLEEELKQNILEKNRQEITNIRRGTADTPKEGVKKKK</sequence>
<dbReference type="InterPro" id="IPR003593">
    <property type="entry name" value="AAA+_ATPase"/>
</dbReference>
<gene>
    <name evidence="10" type="primary">kaiC</name>
    <name evidence="10" type="ORF">HYN43_011895</name>
</gene>
<evidence type="ECO:0000256" key="2">
    <source>
        <dbReference type="ARBA" id="ARBA00022553"/>
    </source>
</evidence>
<protein>
    <recommendedName>
        <fullName evidence="1">non-specific serine/threonine protein kinase</fullName>
        <ecNumber evidence="1">2.7.11.1</ecNumber>
    </recommendedName>
</protein>
<keyword evidence="6" id="KW-0378">Hydrolase</keyword>
<feature type="coiled-coil region" evidence="7">
    <location>
        <begin position="519"/>
        <end position="546"/>
    </location>
</feature>
<dbReference type="CDD" id="cd19485">
    <property type="entry name" value="KaiC-N"/>
    <property type="match status" value="1"/>
</dbReference>
<evidence type="ECO:0000313" key="10">
    <source>
        <dbReference type="EMBL" id="AYL95946.1"/>
    </source>
</evidence>